<feature type="transmembrane region" description="Helical" evidence="1">
    <location>
        <begin position="6"/>
        <end position="27"/>
    </location>
</feature>
<keyword evidence="2" id="KW-0808">Transferase</keyword>
<proteinExistence type="predicted"/>
<gene>
    <name evidence="2" type="ORF">CJ030_MR4G006414</name>
</gene>
<keyword evidence="1" id="KW-0812">Transmembrane</keyword>
<organism evidence="2 3">
    <name type="scientific">Morella rubra</name>
    <name type="common">Chinese bayberry</name>
    <dbReference type="NCBI Taxonomy" id="262757"/>
    <lineage>
        <taxon>Eukaryota</taxon>
        <taxon>Viridiplantae</taxon>
        <taxon>Streptophyta</taxon>
        <taxon>Embryophyta</taxon>
        <taxon>Tracheophyta</taxon>
        <taxon>Spermatophyta</taxon>
        <taxon>Magnoliopsida</taxon>
        <taxon>eudicotyledons</taxon>
        <taxon>Gunneridae</taxon>
        <taxon>Pentapetalae</taxon>
        <taxon>rosids</taxon>
        <taxon>fabids</taxon>
        <taxon>Fagales</taxon>
        <taxon>Myricaceae</taxon>
        <taxon>Morella</taxon>
    </lineage>
</organism>
<reference evidence="2 3" key="1">
    <citation type="journal article" date="2019" name="Plant Biotechnol. J.">
        <title>The red bayberry genome and genetic basis of sex determination.</title>
        <authorList>
            <person name="Jia H.M."/>
            <person name="Jia H.J."/>
            <person name="Cai Q.L."/>
            <person name="Wang Y."/>
            <person name="Zhao H.B."/>
            <person name="Yang W.F."/>
            <person name="Wang G.Y."/>
            <person name="Li Y.H."/>
            <person name="Zhan D.L."/>
            <person name="Shen Y.T."/>
            <person name="Niu Q.F."/>
            <person name="Chang L."/>
            <person name="Qiu J."/>
            <person name="Zhao L."/>
            <person name="Xie H.B."/>
            <person name="Fu W.Y."/>
            <person name="Jin J."/>
            <person name="Li X.W."/>
            <person name="Jiao Y."/>
            <person name="Zhou C.C."/>
            <person name="Tu T."/>
            <person name="Chai C.Y."/>
            <person name="Gao J.L."/>
            <person name="Fan L.J."/>
            <person name="van de Weg E."/>
            <person name="Wang J.Y."/>
            <person name="Gao Z.S."/>
        </authorList>
    </citation>
    <scope>NUCLEOTIDE SEQUENCE [LARGE SCALE GENOMIC DNA]</scope>
    <source>
        <tissue evidence="2">Leaves</tissue>
    </source>
</reference>
<keyword evidence="1" id="KW-1133">Transmembrane helix</keyword>
<feature type="transmembrane region" description="Helical" evidence="1">
    <location>
        <begin position="77"/>
        <end position="96"/>
    </location>
</feature>
<dbReference type="Gene3D" id="2.60.120.430">
    <property type="entry name" value="Galactose-binding lectin"/>
    <property type="match status" value="1"/>
</dbReference>
<comment type="caution">
    <text evidence="2">The sequence shown here is derived from an EMBL/GenBank/DDBJ whole genome shotgun (WGS) entry which is preliminary data.</text>
</comment>
<dbReference type="PANTHER" id="PTHR34590">
    <property type="entry name" value="OS03G0124300 PROTEIN-RELATED"/>
    <property type="match status" value="1"/>
</dbReference>
<dbReference type="AlphaFoldDB" id="A0A6A1VX55"/>
<evidence type="ECO:0000256" key="1">
    <source>
        <dbReference type="SAM" id="Phobius"/>
    </source>
</evidence>
<dbReference type="PANTHER" id="PTHR34590:SF5">
    <property type="entry name" value="OS04G0586500 PROTEIN"/>
    <property type="match status" value="1"/>
</dbReference>
<evidence type="ECO:0000313" key="2">
    <source>
        <dbReference type="EMBL" id="KAB1216138.1"/>
    </source>
</evidence>
<evidence type="ECO:0000313" key="3">
    <source>
        <dbReference type="Proteomes" id="UP000516437"/>
    </source>
</evidence>
<dbReference type="EMBL" id="RXIC02000022">
    <property type="protein sequence ID" value="KAB1216138.1"/>
    <property type="molecule type" value="Genomic_DNA"/>
</dbReference>
<dbReference type="OrthoDB" id="1720310at2759"/>
<keyword evidence="2" id="KW-0418">Kinase</keyword>
<sequence>MAAGSVPLSCFLWTLGMLSKAVMLVLFNGSESHSVRLHFCEFQPEITDVSQRVFLIFIANENAEPAADVIRWSRGNAGGGAAGFVMMSILGFLIFWRGKNMKETGSGAGSTWWGPFSFSTTKSMKTHVRHLA</sequence>
<accession>A0A6A1VX55</accession>
<keyword evidence="2" id="KW-0675">Receptor</keyword>
<dbReference type="Proteomes" id="UP000516437">
    <property type="component" value="Chromosome 4"/>
</dbReference>
<protein>
    <submittedName>
        <fullName evidence="2">Receptor-like protein kinase FERONIA</fullName>
    </submittedName>
</protein>
<dbReference type="GO" id="GO:0004714">
    <property type="term" value="F:transmembrane receptor protein tyrosine kinase activity"/>
    <property type="evidence" value="ECO:0007669"/>
    <property type="project" value="InterPro"/>
</dbReference>
<name>A0A6A1VX55_9ROSI</name>
<keyword evidence="3" id="KW-1185">Reference proteome</keyword>
<dbReference type="InterPro" id="IPR045272">
    <property type="entry name" value="ANXUR1/2-like"/>
</dbReference>
<keyword evidence="1" id="KW-0472">Membrane</keyword>